<dbReference type="GO" id="GO:0006281">
    <property type="term" value="P:DNA repair"/>
    <property type="evidence" value="ECO:0007669"/>
    <property type="project" value="UniProtKB-KW"/>
</dbReference>
<keyword evidence="5" id="KW-0234">DNA repair</keyword>
<evidence type="ECO:0000256" key="1">
    <source>
        <dbReference type="ARBA" id="ARBA00007484"/>
    </source>
</evidence>
<dbReference type="InterPro" id="IPR006197">
    <property type="entry name" value="Peptidase_S24_LexA"/>
</dbReference>
<keyword evidence="4 7" id="KW-0068">Autocatalytic cleavage</keyword>
<organism evidence="10 11">
    <name type="scientific">Chromobacterium vaccinii</name>
    <dbReference type="NCBI Taxonomy" id="1108595"/>
    <lineage>
        <taxon>Bacteria</taxon>
        <taxon>Pseudomonadati</taxon>
        <taxon>Pseudomonadota</taxon>
        <taxon>Betaproteobacteria</taxon>
        <taxon>Neisseriales</taxon>
        <taxon>Chromobacteriaceae</taxon>
        <taxon>Chromobacterium</taxon>
    </lineage>
</organism>
<evidence type="ECO:0000256" key="2">
    <source>
        <dbReference type="ARBA" id="ARBA00022763"/>
    </source>
</evidence>
<feature type="region of interest" description="Disordered" evidence="8">
    <location>
        <begin position="1"/>
        <end position="21"/>
    </location>
</feature>
<dbReference type="InterPro" id="IPR039418">
    <property type="entry name" value="LexA-like"/>
</dbReference>
<dbReference type="PANTHER" id="PTHR33516">
    <property type="entry name" value="LEXA REPRESSOR"/>
    <property type="match status" value="1"/>
</dbReference>
<dbReference type="Gene3D" id="2.10.109.10">
    <property type="entry name" value="Umud Fragment, subunit A"/>
    <property type="match status" value="1"/>
</dbReference>
<dbReference type="PRINTS" id="PR00726">
    <property type="entry name" value="LEXASERPTASE"/>
</dbReference>
<dbReference type="NCBIfam" id="NF007621">
    <property type="entry name" value="PRK10276.1"/>
    <property type="match status" value="1"/>
</dbReference>
<dbReference type="GO" id="GO:0016787">
    <property type="term" value="F:hydrolase activity"/>
    <property type="evidence" value="ECO:0007669"/>
    <property type="project" value="UniProtKB-KW"/>
</dbReference>
<proteinExistence type="inferred from homology"/>
<keyword evidence="3 7" id="KW-0378">Hydrolase</keyword>
<keyword evidence="2" id="KW-0227">DNA damage</keyword>
<keyword evidence="6" id="KW-0742">SOS response</keyword>
<dbReference type="InterPro" id="IPR015927">
    <property type="entry name" value="Peptidase_S24_S26A/B/C"/>
</dbReference>
<dbReference type="STRING" id="1108595.BKX93_02175"/>
<evidence type="ECO:0000259" key="9">
    <source>
        <dbReference type="Pfam" id="PF00717"/>
    </source>
</evidence>
<dbReference type="GO" id="GO:0009432">
    <property type="term" value="P:SOS response"/>
    <property type="evidence" value="ECO:0007669"/>
    <property type="project" value="UniProtKB-KW"/>
</dbReference>
<dbReference type="EMBL" id="CP017707">
    <property type="protein sequence ID" value="AOZ48918.1"/>
    <property type="molecule type" value="Genomic_DNA"/>
</dbReference>
<evidence type="ECO:0000256" key="4">
    <source>
        <dbReference type="ARBA" id="ARBA00022813"/>
    </source>
</evidence>
<dbReference type="CDD" id="cd06529">
    <property type="entry name" value="S24_LexA-like"/>
    <property type="match status" value="1"/>
</dbReference>
<dbReference type="GO" id="GO:0006355">
    <property type="term" value="P:regulation of DNA-templated transcription"/>
    <property type="evidence" value="ECO:0007669"/>
    <property type="project" value="InterPro"/>
</dbReference>
<sequence>METDKPKQRGGKRSGAGRKSVFGGDKTVALRVPEPLKPILQQWLDDYRSWRTANSAQAFDFRTLGAQLSELSLPLFAGSVPAGSPVAADDLKEADIDLNTHLVSRPGDTFMVKVKGDSMQGAGIHDGDLLLVERGREPRNGKVVVAVLNGELTVKRLERGPQGIRLLPENPAYQPIEVPEDSSFHIWGVVTNVIHKVD</sequence>
<dbReference type="GeneID" id="68840021"/>
<protein>
    <submittedName>
        <fullName evidence="10">Peptidase S24</fullName>
    </submittedName>
</protein>
<dbReference type="SUPFAM" id="SSF51306">
    <property type="entry name" value="LexA/Signal peptidase"/>
    <property type="match status" value="1"/>
</dbReference>
<evidence type="ECO:0000313" key="10">
    <source>
        <dbReference type="EMBL" id="AOZ48918.1"/>
    </source>
</evidence>
<evidence type="ECO:0000256" key="6">
    <source>
        <dbReference type="ARBA" id="ARBA00023236"/>
    </source>
</evidence>
<evidence type="ECO:0000256" key="5">
    <source>
        <dbReference type="ARBA" id="ARBA00023204"/>
    </source>
</evidence>
<comment type="similarity">
    <text evidence="1 7">Belongs to the peptidase S24 family.</text>
</comment>
<dbReference type="Proteomes" id="UP000178776">
    <property type="component" value="Chromosome"/>
</dbReference>
<feature type="domain" description="Peptidase S24/S26A/S26B/S26C" evidence="9">
    <location>
        <begin position="74"/>
        <end position="190"/>
    </location>
</feature>
<evidence type="ECO:0000256" key="8">
    <source>
        <dbReference type="SAM" id="MobiDB-lite"/>
    </source>
</evidence>
<name>A0A1D9LCB6_9NEIS</name>
<evidence type="ECO:0000256" key="3">
    <source>
        <dbReference type="ARBA" id="ARBA00022801"/>
    </source>
</evidence>
<dbReference type="InterPro" id="IPR050077">
    <property type="entry name" value="LexA_repressor"/>
</dbReference>
<dbReference type="Pfam" id="PF00717">
    <property type="entry name" value="Peptidase_S24"/>
    <property type="match status" value="1"/>
</dbReference>
<dbReference type="KEGG" id="cvc:BKX93_02175"/>
<dbReference type="PANTHER" id="PTHR33516:SF2">
    <property type="entry name" value="LEXA REPRESSOR-RELATED"/>
    <property type="match status" value="1"/>
</dbReference>
<dbReference type="RefSeq" id="WP_046156469.1">
    <property type="nucleotide sequence ID" value="NZ_CP017707.1"/>
</dbReference>
<reference evidence="10 11" key="1">
    <citation type="submission" date="2016-10" db="EMBL/GenBank/DDBJ databases">
        <title>Chromobacterium muskegensis sp. nov., an insecticidal bacterium isolated from Sphagnum bogs.</title>
        <authorList>
            <person name="Sparks M.E."/>
            <person name="Blackburn M.B."/>
            <person name="Gundersen-Rindal D.E."/>
            <person name="Mitchell A."/>
            <person name="Farrar R."/>
            <person name="Kuhar D."/>
        </authorList>
    </citation>
    <scope>NUCLEOTIDE SEQUENCE [LARGE SCALE GENOMIC DNA]</scope>
    <source>
        <strain evidence="10 11">21-1</strain>
    </source>
</reference>
<dbReference type="AlphaFoldDB" id="A0A1D9LCB6"/>
<gene>
    <name evidence="10" type="ORF">BKX93_02175</name>
</gene>
<dbReference type="InterPro" id="IPR036286">
    <property type="entry name" value="LexA/Signal_pep-like_sf"/>
</dbReference>
<evidence type="ECO:0000313" key="11">
    <source>
        <dbReference type="Proteomes" id="UP000178776"/>
    </source>
</evidence>
<accession>A0A1D9LCB6</accession>
<dbReference type="GO" id="GO:0003677">
    <property type="term" value="F:DNA binding"/>
    <property type="evidence" value="ECO:0007669"/>
    <property type="project" value="InterPro"/>
</dbReference>
<evidence type="ECO:0000256" key="7">
    <source>
        <dbReference type="RuleBase" id="RU003991"/>
    </source>
</evidence>